<dbReference type="InterPro" id="IPR029063">
    <property type="entry name" value="SAM-dependent_MTases_sf"/>
</dbReference>
<sequence length="157" mass="17629">MCDLGCGLEAAFLDFAADRIAKGVGLDDQVADAVAGRWKRVRGDLQSPLPFADGEFDHVVMLAVLEHLKDPEKVLVEAFRVITPGGSLIMTWPSAMVDPLLSVLHKLRLVSDEMESDQHQKRIPLDTLQQMLARIGFRRFVHRRFEFGLNNVMAAFR</sequence>
<organism evidence="2 3">
    <name type="scientific">Candidatus Acidiferrum panamense</name>
    <dbReference type="NCBI Taxonomy" id="2741543"/>
    <lineage>
        <taxon>Bacteria</taxon>
        <taxon>Pseudomonadati</taxon>
        <taxon>Acidobacteriota</taxon>
        <taxon>Terriglobia</taxon>
        <taxon>Candidatus Acidiferrales</taxon>
        <taxon>Candidatus Acidiferrum</taxon>
    </lineage>
</organism>
<keyword evidence="2" id="KW-0489">Methyltransferase</keyword>
<keyword evidence="3" id="KW-1185">Reference proteome</keyword>
<dbReference type="Pfam" id="PF08241">
    <property type="entry name" value="Methyltransf_11"/>
    <property type="match status" value="1"/>
</dbReference>
<dbReference type="GO" id="GO:0032259">
    <property type="term" value="P:methylation"/>
    <property type="evidence" value="ECO:0007669"/>
    <property type="project" value="UniProtKB-KW"/>
</dbReference>
<keyword evidence="2" id="KW-0808">Transferase</keyword>
<evidence type="ECO:0000313" key="3">
    <source>
        <dbReference type="Proteomes" id="UP000567293"/>
    </source>
</evidence>
<reference evidence="2" key="1">
    <citation type="submission" date="2020-06" db="EMBL/GenBank/DDBJ databases">
        <title>Legume-microbial interactions unlock mineral nutrients during tropical forest succession.</title>
        <authorList>
            <person name="Epihov D.Z."/>
        </authorList>
    </citation>
    <scope>NUCLEOTIDE SEQUENCE [LARGE SCALE GENOMIC DNA]</scope>
    <source>
        <strain evidence="2">Pan2503</strain>
    </source>
</reference>
<protein>
    <submittedName>
        <fullName evidence="2">Class I SAM-dependent methyltransferase</fullName>
    </submittedName>
</protein>
<comment type="caution">
    <text evidence="2">The sequence shown here is derived from an EMBL/GenBank/DDBJ whole genome shotgun (WGS) entry which is preliminary data.</text>
</comment>
<dbReference type="EMBL" id="JACDQQ010002657">
    <property type="protein sequence ID" value="MBA0088750.1"/>
    <property type="molecule type" value="Genomic_DNA"/>
</dbReference>
<feature type="domain" description="Methyltransferase type 11" evidence="1">
    <location>
        <begin position="3"/>
        <end position="90"/>
    </location>
</feature>
<dbReference type="Proteomes" id="UP000567293">
    <property type="component" value="Unassembled WGS sequence"/>
</dbReference>
<gene>
    <name evidence="2" type="ORF">HRJ53_27485</name>
</gene>
<accession>A0A7V8NWY5</accession>
<dbReference type="SUPFAM" id="SSF53335">
    <property type="entry name" value="S-adenosyl-L-methionine-dependent methyltransferases"/>
    <property type="match status" value="1"/>
</dbReference>
<proteinExistence type="predicted"/>
<dbReference type="Gene3D" id="3.40.50.150">
    <property type="entry name" value="Vaccinia Virus protein VP39"/>
    <property type="match status" value="1"/>
</dbReference>
<evidence type="ECO:0000313" key="2">
    <source>
        <dbReference type="EMBL" id="MBA0088750.1"/>
    </source>
</evidence>
<dbReference type="GO" id="GO:0008757">
    <property type="term" value="F:S-adenosylmethionine-dependent methyltransferase activity"/>
    <property type="evidence" value="ECO:0007669"/>
    <property type="project" value="InterPro"/>
</dbReference>
<name>A0A7V8NWY5_9BACT</name>
<dbReference type="InterPro" id="IPR013216">
    <property type="entry name" value="Methyltransf_11"/>
</dbReference>
<dbReference type="CDD" id="cd02440">
    <property type="entry name" value="AdoMet_MTases"/>
    <property type="match status" value="1"/>
</dbReference>
<evidence type="ECO:0000259" key="1">
    <source>
        <dbReference type="Pfam" id="PF08241"/>
    </source>
</evidence>
<dbReference type="AlphaFoldDB" id="A0A7V8NWY5"/>